<evidence type="ECO:0000313" key="2">
    <source>
        <dbReference type="EMBL" id="QJI05123.1"/>
    </source>
</evidence>
<reference evidence="2" key="1">
    <citation type="submission" date="2020-03" db="EMBL/GenBank/DDBJ databases">
        <title>The deep terrestrial virosphere.</title>
        <authorList>
            <person name="Holmfeldt K."/>
            <person name="Nilsson E."/>
            <person name="Simone D."/>
            <person name="Lopez-Fernandez M."/>
            <person name="Wu X."/>
            <person name="de Brujin I."/>
            <person name="Lundin D."/>
            <person name="Andersson A."/>
            <person name="Bertilsson S."/>
            <person name="Dopson M."/>
        </authorList>
    </citation>
    <scope>NUCLEOTIDE SEQUENCE</scope>
    <source>
        <strain evidence="2">MM415A00136</strain>
        <strain evidence="1">MM415B00397</strain>
    </source>
</reference>
<sequence>MAWCLPPEFAKKVKESIRKGEFSTEKFNTDSATRRSMLEKIVGKENAQEVNLMYEKSLLLKNQERAMFDFVRKITGLSKAEKEATLAKIRETYATKKERIFEPREQENFLNEVAADIYTRKFRTDVTLKEAQKITEDTARVNELKAKIPADDPIGSPARLKYGAELIASQEYVRQLKVDANVTKGTDYVVEASGAAKSFKATFDNSFFGRQGQKMFYRNPVDWTYKFAKSFPDIVREIRGIDTTAAVKVDGFSRPNALNGKYKKMEIDVDILGEEAFPSELPAKIPAFGRVHRASQAAFNNAALRFRFDYADKLIKQMEKQGIDTTDAFQMKAVGEEINSMTGRGSIGKLEVIGKEINATLFSVKFLKANVNTLLRPFFGKTTTPFSRHVARQNLIRIIGGIAAVNFVAEMMNPGSQEFDPRGSHFGKVATPDGKTFNHSAGLGSLVTLASRLVPTMHDGEWGFWTKNSKTGIYSKLNDASFGKDDAVDMFENFWEGKLSPLAGVLRDHWAGRTYTGEKPDIGTTIKGLTVPISIEQFMDLMEDPSEDNVAVPMLLEMLGYNLGTPYKTNWETSTSQELKQFNEQVGDKVFKEANDEYNRLYNEWFLQYQNDERFTNLSDENKQKLITSKKSEIKGDIFWKYNFTPEKSTPTDLPYLP</sequence>
<dbReference type="EMBL" id="MT141538">
    <property type="protein sequence ID" value="QJA65408.1"/>
    <property type="molecule type" value="Genomic_DNA"/>
</dbReference>
<organism evidence="2">
    <name type="scientific">viral metagenome</name>
    <dbReference type="NCBI Taxonomy" id="1070528"/>
    <lineage>
        <taxon>unclassified sequences</taxon>
        <taxon>metagenomes</taxon>
        <taxon>organismal metagenomes</taxon>
    </lineage>
</organism>
<dbReference type="EMBL" id="MT145195">
    <property type="protein sequence ID" value="QJI05123.1"/>
    <property type="molecule type" value="Genomic_DNA"/>
</dbReference>
<name>A0A6M3Y4X1_9ZZZZ</name>
<gene>
    <name evidence="2" type="ORF">MM415A00136_0005</name>
    <name evidence="1" type="ORF">MM415B00397_0020</name>
</gene>
<accession>A0A6M3Y4X1</accession>
<dbReference type="AlphaFoldDB" id="A0A6M3Y4X1"/>
<protein>
    <submittedName>
        <fullName evidence="2">Uncharacterized protein</fullName>
    </submittedName>
</protein>
<proteinExistence type="predicted"/>
<evidence type="ECO:0000313" key="1">
    <source>
        <dbReference type="EMBL" id="QJA65408.1"/>
    </source>
</evidence>